<proteinExistence type="predicted"/>
<keyword evidence="1" id="KW-0732">Signal</keyword>
<dbReference type="InterPro" id="IPR021255">
    <property type="entry name" value="DUF2807"/>
</dbReference>
<name>A0A1T5ADT0_9BACT</name>
<dbReference type="AlphaFoldDB" id="A0A1T5ADT0"/>
<dbReference type="PANTHER" id="PTHR39200:SF1">
    <property type="entry name" value="AUTO-TRANSPORTER ADHESIN HEAD GIN DOMAIN-CONTAINING PROTEIN-RELATED"/>
    <property type="match status" value="1"/>
</dbReference>
<evidence type="ECO:0000313" key="3">
    <source>
        <dbReference type="EMBL" id="SKB33161.1"/>
    </source>
</evidence>
<dbReference type="PANTHER" id="PTHR39200">
    <property type="entry name" value="HYPOTHETICAL EXPORTED PROTEIN"/>
    <property type="match status" value="1"/>
</dbReference>
<sequence length="282" mass="29767">MCNKKIIWVVVLVMASLSSWASANIKGNGSVVTREIKVSDFSSIRLGGNVSFSLGESIKKLFSGEKNSGSTPVFIYSQTDAPAALKVTLDENLIEYLEIKVENRQLIVQTKKNIQVNPTRFELRGHSPSLQEVKVGGSYDFRIEGRLDSDKLLLSVSGSGSVRASENIKTSVFSAKVSGSGNLYLKNISTNQLETKISGSGNANLGGIANVGDFAVSGSGNINAFECRVGDLSCAVSGSGDMKVLASNKLKASVSGSGDIQYKGAPDVDFHTSGSGSIRKAN</sequence>
<keyword evidence="4" id="KW-1185">Reference proteome</keyword>
<dbReference type="EMBL" id="FUYQ01000003">
    <property type="protein sequence ID" value="SKB33161.1"/>
    <property type="molecule type" value="Genomic_DNA"/>
</dbReference>
<reference evidence="4" key="1">
    <citation type="submission" date="2017-02" db="EMBL/GenBank/DDBJ databases">
        <authorList>
            <person name="Varghese N."/>
            <person name="Submissions S."/>
        </authorList>
    </citation>
    <scope>NUCLEOTIDE SEQUENCE [LARGE SCALE GENOMIC DNA]</scope>
    <source>
        <strain evidence="4">DSM 24967</strain>
    </source>
</reference>
<dbReference type="Gene3D" id="2.160.20.120">
    <property type="match status" value="1"/>
</dbReference>
<protein>
    <submittedName>
        <fullName evidence="3">Putative auto-transporter adhesin, head GIN domain</fullName>
    </submittedName>
</protein>
<evidence type="ECO:0000256" key="1">
    <source>
        <dbReference type="SAM" id="SignalP"/>
    </source>
</evidence>
<feature type="signal peptide" evidence="1">
    <location>
        <begin position="1"/>
        <end position="23"/>
    </location>
</feature>
<organism evidence="3 4">
    <name type="scientific">Parabacteroides chartae</name>
    <dbReference type="NCBI Taxonomy" id="1037355"/>
    <lineage>
        <taxon>Bacteria</taxon>
        <taxon>Pseudomonadati</taxon>
        <taxon>Bacteroidota</taxon>
        <taxon>Bacteroidia</taxon>
        <taxon>Bacteroidales</taxon>
        <taxon>Tannerellaceae</taxon>
        <taxon>Parabacteroides</taxon>
    </lineage>
</organism>
<evidence type="ECO:0000313" key="4">
    <source>
        <dbReference type="Proteomes" id="UP000190852"/>
    </source>
</evidence>
<dbReference type="RefSeq" id="WP_079682339.1">
    <property type="nucleotide sequence ID" value="NZ_FUYQ01000003.1"/>
</dbReference>
<accession>A0A1T5ADT0</accession>
<gene>
    <name evidence="3" type="ORF">SAMN05660349_00627</name>
</gene>
<dbReference type="Pfam" id="PF10988">
    <property type="entry name" value="DUF2807"/>
    <property type="match status" value="1"/>
</dbReference>
<dbReference type="Proteomes" id="UP000190852">
    <property type="component" value="Unassembled WGS sequence"/>
</dbReference>
<evidence type="ECO:0000259" key="2">
    <source>
        <dbReference type="Pfam" id="PF10988"/>
    </source>
</evidence>
<feature type="chain" id="PRO_5010517437" evidence="1">
    <location>
        <begin position="24"/>
        <end position="282"/>
    </location>
</feature>
<feature type="domain" description="Putative auto-transporter adhesin head GIN" evidence="2">
    <location>
        <begin position="154"/>
        <end position="266"/>
    </location>
</feature>